<dbReference type="Pfam" id="PF00168">
    <property type="entry name" value="C2"/>
    <property type="match status" value="1"/>
</dbReference>
<dbReference type="SUPFAM" id="SSF49562">
    <property type="entry name" value="C2 domain (Calcium/lipid-binding domain, CaLB)"/>
    <property type="match status" value="1"/>
</dbReference>
<comment type="catalytic activity">
    <reaction evidence="2">
        <text>a 1,2-diacyl-sn-glycero-3-phospho-(1D-myo-inositol-4,5-bisphosphate) + H2O = 1D-myo-inositol 1,4,5-trisphosphate + a 1,2-diacyl-sn-glycerol + H(+)</text>
        <dbReference type="Rhea" id="RHEA:33179"/>
        <dbReference type="ChEBI" id="CHEBI:15377"/>
        <dbReference type="ChEBI" id="CHEBI:15378"/>
        <dbReference type="ChEBI" id="CHEBI:17815"/>
        <dbReference type="ChEBI" id="CHEBI:58456"/>
        <dbReference type="ChEBI" id="CHEBI:203600"/>
        <dbReference type="EC" id="3.1.4.11"/>
    </reaction>
</comment>
<dbReference type="SMART" id="SM00149">
    <property type="entry name" value="PLCYc"/>
    <property type="match status" value="1"/>
</dbReference>
<dbReference type="GO" id="GO:0016042">
    <property type="term" value="P:lipid catabolic process"/>
    <property type="evidence" value="ECO:0007669"/>
    <property type="project" value="UniProtKB-KW"/>
</dbReference>
<dbReference type="Gene3D" id="2.60.40.150">
    <property type="entry name" value="C2 domain"/>
    <property type="match status" value="1"/>
</dbReference>
<gene>
    <name evidence="5" type="ORF">APZ42_014633</name>
</gene>
<dbReference type="CDD" id="cd00275">
    <property type="entry name" value="C2_PLC_like"/>
    <property type="match status" value="1"/>
</dbReference>
<evidence type="ECO:0000313" key="6">
    <source>
        <dbReference type="Proteomes" id="UP000076858"/>
    </source>
</evidence>
<accession>A0A162PSA0</accession>
<dbReference type="InterPro" id="IPR000909">
    <property type="entry name" value="PLipase_C_PInositol-sp_X_dom"/>
</dbReference>
<dbReference type="Pfam" id="PF00388">
    <property type="entry name" value="PI-PLC-X"/>
    <property type="match status" value="1"/>
</dbReference>
<comment type="caution">
    <text evidence="5">The sequence shown here is derived from an EMBL/GenBank/DDBJ whole genome shotgun (WGS) entry which is preliminary data.</text>
</comment>
<dbReference type="EMBL" id="LRGB01000446">
    <property type="protein sequence ID" value="KZS19106.1"/>
    <property type="molecule type" value="Genomic_DNA"/>
</dbReference>
<dbReference type="PROSITE" id="PS50008">
    <property type="entry name" value="PIPLC_Y_DOMAIN"/>
    <property type="match status" value="1"/>
</dbReference>
<name>A0A162PSA0_9CRUS</name>
<dbReference type="PANTHER" id="PTHR10336:SF209">
    <property type="entry name" value="PHOSPHOINOSITIDE PHOSPHOLIPASE C"/>
    <property type="match status" value="1"/>
</dbReference>
<dbReference type="GO" id="GO:0005886">
    <property type="term" value="C:plasma membrane"/>
    <property type="evidence" value="ECO:0007669"/>
    <property type="project" value="TreeGrafter"/>
</dbReference>
<dbReference type="PROSITE" id="PS50004">
    <property type="entry name" value="C2"/>
    <property type="match status" value="1"/>
</dbReference>
<dbReference type="InterPro" id="IPR001711">
    <property type="entry name" value="PLipase_C_Pinositol-sp_Y"/>
</dbReference>
<proteinExistence type="predicted"/>
<reference evidence="5 6" key="1">
    <citation type="submission" date="2016-03" db="EMBL/GenBank/DDBJ databases">
        <title>EvidentialGene: Evidence-directed Construction of Genes on Genomes.</title>
        <authorList>
            <person name="Gilbert D.G."/>
            <person name="Choi J.-H."/>
            <person name="Mockaitis K."/>
            <person name="Colbourne J."/>
            <person name="Pfrender M."/>
        </authorList>
    </citation>
    <scope>NUCLEOTIDE SEQUENCE [LARGE SCALE GENOMIC DNA]</scope>
    <source>
        <strain evidence="5 6">Xinb3</strain>
        <tissue evidence="5">Complete organism</tissue>
    </source>
</reference>
<dbReference type="PRINTS" id="PR00390">
    <property type="entry name" value="PHPHLIPASEC"/>
</dbReference>
<dbReference type="SUPFAM" id="SSF51695">
    <property type="entry name" value="PLC-like phosphodiesterases"/>
    <property type="match status" value="1"/>
</dbReference>
<evidence type="ECO:0000313" key="5">
    <source>
        <dbReference type="EMBL" id="KZS19106.1"/>
    </source>
</evidence>
<dbReference type="Proteomes" id="UP000076858">
    <property type="component" value="Unassembled WGS sequence"/>
</dbReference>
<evidence type="ECO:0000259" key="4">
    <source>
        <dbReference type="PROSITE" id="PS50008"/>
    </source>
</evidence>
<dbReference type="GO" id="GO:0004435">
    <property type="term" value="F:phosphatidylinositol-4,5-bisphosphate phospholipase C activity"/>
    <property type="evidence" value="ECO:0007669"/>
    <property type="project" value="UniProtKB-EC"/>
</dbReference>
<organism evidence="5 6">
    <name type="scientific">Daphnia magna</name>
    <dbReference type="NCBI Taxonomy" id="35525"/>
    <lineage>
        <taxon>Eukaryota</taxon>
        <taxon>Metazoa</taxon>
        <taxon>Ecdysozoa</taxon>
        <taxon>Arthropoda</taxon>
        <taxon>Crustacea</taxon>
        <taxon>Branchiopoda</taxon>
        <taxon>Diplostraca</taxon>
        <taxon>Cladocera</taxon>
        <taxon>Anomopoda</taxon>
        <taxon>Daphniidae</taxon>
        <taxon>Daphnia</taxon>
    </lineage>
</organism>
<dbReference type="Pfam" id="PF00387">
    <property type="entry name" value="PI-PLC-Y"/>
    <property type="match status" value="1"/>
</dbReference>
<keyword evidence="2" id="KW-0443">Lipid metabolism</keyword>
<dbReference type="InterPro" id="IPR000008">
    <property type="entry name" value="C2_dom"/>
</dbReference>
<dbReference type="EC" id="3.1.4.11" evidence="2"/>
<dbReference type="PROSITE" id="PS50007">
    <property type="entry name" value="PIPLC_X_DOMAIN"/>
    <property type="match status" value="1"/>
</dbReference>
<sequence length="610" mass="69602">MQNPYPSMPLVFSNEDVTSRTGFFFEHQNYLTKGPSSSTNYTTMEKPKVTKAKVVRWSRKRTTTPQRNKPGAEVAPKWKWMQPLMARKQFAASSLKHDRLDRLRRQVRLKQTELHETEEQTKKDVKLCNNLKMLLTNTKKQFTRTKRTVKRRTEVISLVETPESLKAESLQSGSKTIQDEELFEQEEAKQNLDHPLSHYYIKGSHNTYLLGNQLTSASTIDGYRRAIANKCKCLELDLHDGPNGEPVIYHGWTLTSRIVAREVLEDGIKPNFNQDDLPLILVMDDHIKSIEQRQVFIKHLHDILGDFIYVGNSEEMACLPSPNQLRGKIIIHAPRAKWGDLANICQAVPFPPRALDKNPEIGKWFEASSLSEHQLNRLLKSSTIDKLMGNGRIAEMSQKRKMREITANRLIRYYPGGQRQLSGNFNPIPGMNAGCQIAAMNIQTKCSDLAIYESRFIHAGNCGYALKPEFLLDQTAPRISPKRIAIKVISGRNLPQTGKRIHTYVNIRVQGEKEDKTEKATRKVNDDGRNPKWEEELRFDVRVPELGFLLFQVKRSQYFGLKRACIASYAVPVVNLVNGPCSIPLHDENLVPLDKTYLLIQVTISDSSSA</sequence>
<dbReference type="InterPro" id="IPR001192">
    <property type="entry name" value="PI-PLC_fam"/>
</dbReference>
<dbReference type="InterPro" id="IPR035892">
    <property type="entry name" value="C2_domain_sf"/>
</dbReference>
<keyword evidence="2" id="KW-0378">Hydrolase</keyword>
<evidence type="ECO:0000256" key="1">
    <source>
        <dbReference type="ARBA" id="ARBA00023224"/>
    </source>
</evidence>
<keyword evidence="1" id="KW-0807">Transducer</keyword>
<feature type="domain" description="PI-PLC Y-box" evidence="4">
    <location>
        <begin position="340"/>
        <end position="471"/>
    </location>
</feature>
<dbReference type="STRING" id="35525.A0A162PSA0"/>
<dbReference type="Gene3D" id="3.20.20.190">
    <property type="entry name" value="Phosphatidylinositol (PI) phosphodiesterase"/>
    <property type="match status" value="1"/>
</dbReference>
<dbReference type="AlphaFoldDB" id="A0A162PSA0"/>
<evidence type="ECO:0000256" key="2">
    <source>
        <dbReference type="RuleBase" id="RU361133"/>
    </source>
</evidence>
<evidence type="ECO:0000259" key="3">
    <source>
        <dbReference type="PROSITE" id="PS50004"/>
    </source>
</evidence>
<feature type="domain" description="C2" evidence="3">
    <location>
        <begin position="464"/>
        <end position="587"/>
    </location>
</feature>
<dbReference type="OrthoDB" id="269822at2759"/>
<keyword evidence="6" id="KW-1185">Reference proteome</keyword>
<dbReference type="SMART" id="SM00148">
    <property type="entry name" value="PLCXc"/>
    <property type="match status" value="1"/>
</dbReference>
<dbReference type="PANTHER" id="PTHR10336">
    <property type="entry name" value="PHOSPHOINOSITIDE-SPECIFIC PHOSPHOLIPASE C FAMILY PROTEIN"/>
    <property type="match status" value="1"/>
</dbReference>
<protein>
    <recommendedName>
        <fullName evidence="2">Phosphoinositide phospholipase C</fullName>
        <ecNumber evidence="2">3.1.4.11</ecNumber>
    </recommendedName>
</protein>
<dbReference type="GO" id="GO:0035556">
    <property type="term" value="P:intracellular signal transduction"/>
    <property type="evidence" value="ECO:0007669"/>
    <property type="project" value="InterPro"/>
</dbReference>
<keyword evidence="2" id="KW-0442">Lipid degradation</keyword>
<dbReference type="SMART" id="SM00239">
    <property type="entry name" value="C2"/>
    <property type="match status" value="1"/>
</dbReference>
<dbReference type="InterPro" id="IPR017946">
    <property type="entry name" value="PLC-like_Pdiesterase_TIM-brl"/>
</dbReference>